<evidence type="ECO:0000313" key="14">
    <source>
        <dbReference type="Proteomes" id="UP000434957"/>
    </source>
</evidence>
<evidence type="ECO:0000256" key="1">
    <source>
        <dbReference type="ARBA" id="ARBA00004141"/>
    </source>
</evidence>
<evidence type="ECO:0000313" key="13">
    <source>
        <dbReference type="Proteomes" id="UP000429607"/>
    </source>
</evidence>
<evidence type="ECO:0000313" key="15">
    <source>
        <dbReference type="Proteomes" id="UP000435112"/>
    </source>
</evidence>
<evidence type="ECO:0000256" key="6">
    <source>
        <dbReference type="SAM" id="MobiDB-lite"/>
    </source>
</evidence>
<dbReference type="EMBL" id="QXFU01000726">
    <property type="protein sequence ID" value="KAE9022839.1"/>
    <property type="molecule type" value="Genomic_DNA"/>
</dbReference>
<keyword evidence="4 7" id="KW-1133">Transmembrane helix</keyword>
<evidence type="ECO:0000313" key="12">
    <source>
        <dbReference type="EMBL" id="KAE9338689.1"/>
    </source>
</evidence>
<organism evidence="11 13">
    <name type="scientific">Phytophthora rubi</name>
    <dbReference type="NCBI Taxonomy" id="129364"/>
    <lineage>
        <taxon>Eukaryota</taxon>
        <taxon>Sar</taxon>
        <taxon>Stramenopiles</taxon>
        <taxon>Oomycota</taxon>
        <taxon>Peronosporomycetes</taxon>
        <taxon>Peronosporales</taxon>
        <taxon>Peronosporaceae</taxon>
        <taxon>Phytophthora</taxon>
    </lineage>
</organism>
<feature type="transmembrane region" description="Helical" evidence="7">
    <location>
        <begin position="386"/>
        <end position="406"/>
    </location>
</feature>
<feature type="transmembrane region" description="Helical" evidence="7">
    <location>
        <begin position="233"/>
        <end position="251"/>
    </location>
</feature>
<feature type="compositionally biased region" description="Polar residues" evidence="6">
    <location>
        <begin position="489"/>
        <end position="499"/>
    </location>
</feature>
<dbReference type="OrthoDB" id="29657at2759"/>
<dbReference type="GO" id="GO:0016020">
    <property type="term" value="C:membrane"/>
    <property type="evidence" value="ECO:0007669"/>
    <property type="project" value="UniProtKB-SubCell"/>
</dbReference>
<dbReference type="AlphaFoldDB" id="A0A6A3MQT3"/>
<sequence length="518" mass="57671">MRGGVVGFYLALYAAGAAAMKQSWVFEREDRSHFLVERFGFGPSGRMDVRVSDVAIDAPEASANDVQVDLLFVHQDELWETVALLDDVVGDVDLQADDPMMLATGQDADTQDKDKCALQLRRDSRWVDLTDARTWNVSRGAQHVALDGPEGGGHNGPLQVGFYYIFYAQCTPGVQVSFHMDAMFKNGAKDFFSVGDAPLPVVYLTTSLLFLVAAVAWGWCLVMHRDFVQRVHWLMATLVGVKTVALFAEAMRAYYMRRNGDTLTAWTAVSYAFMSLKGLLLFSVLLLIGTGWSLLKPHLSQRDKSVLSLVLVLQVVSNTAQILEAETAVGTRAWVSWRDLLLFTDVACCAAVLLPIVWSIRQLRVAAATDGKAFANLQKLTQFRSFYLLVISYIYVTRLVIQLLQASLPYDATWVAVAVGELAALAFFTITGYRFRPLPVNPYLEVPMHEDDLEEFALDDDEDDLDFRSIQRTDIRKFAYGAPVKTQASYSIKSKTGNPSPERANYAKKRSGSFNSDL</sequence>
<dbReference type="InterPro" id="IPR053937">
    <property type="entry name" value="GOST_TM"/>
</dbReference>
<feature type="transmembrane region" description="Helical" evidence="7">
    <location>
        <begin position="271"/>
        <end position="294"/>
    </location>
</feature>
<dbReference type="EMBL" id="QXFV01000672">
    <property type="protein sequence ID" value="KAE9031154.1"/>
    <property type="molecule type" value="Genomic_DNA"/>
</dbReference>
<name>A0A6A3MQT3_9STRA</name>
<protein>
    <recommendedName>
        <fullName evidence="9">GOST seven transmembrane domain-containing protein</fullName>
    </recommendedName>
</protein>
<dbReference type="InterPro" id="IPR009637">
    <property type="entry name" value="GPR107/GPR108-like"/>
</dbReference>
<dbReference type="GO" id="GO:0005794">
    <property type="term" value="C:Golgi apparatus"/>
    <property type="evidence" value="ECO:0007669"/>
    <property type="project" value="TreeGrafter"/>
</dbReference>
<keyword evidence="5 7" id="KW-0472">Membrane</keyword>
<dbReference type="EMBL" id="QXFT01000653">
    <property type="protein sequence ID" value="KAE9338689.1"/>
    <property type="molecule type" value="Genomic_DNA"/>
</dbReference>
<feature type="region of interest" description="Disordered" evidence="6">
    <location>
        <begin position="489"/>
        <end position="518"/>
    </location>
</feature>
<evidence type="ECO:0000256" key="7">
    <source>
        <dbReference type="SAM" id="Phobius"/>
    </source>
</evidence>
<evidence type="ECO:0000256" key="4">
    <source>
        <dbReference type="ARBA" id="ARBA00022989"/>
    </source>
</evidence>
<feature type="transmembrane region" description="Helical" evidence="7">
    <location>
        <begin position="335"/>
        <end position="358"/>
    </location>
</feature>
<keyword evidence="2 7" id="KW-0812">Transmembrane</keyword>
<dbReference type="Proteomes" id="UP000435112">
    <property type="component" value="Unassembled WGS sequence"/>
</dbReference>
<gene>
    <name evidence="11" type="ORF">PR001_g11078</name>
    <name evidence="10" type="ORF">PR002_g11875</name>
    <name evidence="12" type="ORF">PR003_g11374</name>
</gene>
<evidence type="ECO:0000259" key="9">
    <source>
        <dbReference type="Pfam" id="PF06814"/>
    </source>
</evidence>
<evidence type="ECO:0000256" key="3">
    <source>
        <dbReference type="ARBA" id="ARBA00022729"/>
    </source>
</evidence>
<evidence type="ECO:0000313" key="10">
    <source>
        <dbReference type="EMBL" id="KAE9022839.1"/>
    </source>
</evidence>
<evidence type="ECO:0000313" key="11">
    <source>
        <dbReference type="EMBL" id="KAE9031154.1"/>
    </source>
</evidence>
<comment type="subcellular location">
    <subcellularLocation>
        <location evidence="1">Membrane</location>
        <topology evidence="1">Multi-pass membrane protein</topology>
    </subcellularLocation>
</comment>
<dbReference type="PANTHER" id="PTHR21229">
    <property type="entry name" value="LUNG SEVEN TRANSMEMBRANE RECEPTOR"/>
    <property type="match status" value="1"/>
</dbReference>
<feature type="domain" description="GOST seven transmembrane" evidence="9">
    <location>
        <begin position="198"/>
        <end position="437"/>
    </location>
</feature>
<evidence type="ECO:0000256" key="5">
    <source>
        <dbReference type="ARBA" id="ARBA00023136"/>
    </source>
</evidence>
<dbReference type="PANTHER" id="PTHR21229:SF2">
    <property type="entry name" value="RE59932P"/>
    <property type="match status" value="1"/>
</dbReference>
<dbReference type="Pfam" id="PF06814">
    <property type="entry name" value="GOST_TM"/>
    <property type="match status" value="1"/>
</dbReference>
<feature type="signal peptide" evidence="8">
    <location>
        <begin position="1"/>
        <end position="19"/>
    </location>
</feature>
<dbReference type="Proteomes" id="UP000429607">
    <property type="component" value="Unassembled WGS sequence"/>
</dbReference>
<keyword evidence="3 8" id="KW-0732">Signal</keyword>
<proteinExistence type="predicted"/>
<feature type="transmembrane region" description="Helical" evidence="7">
    <location>
        <begin position="201"/>
        <end position="221"/>
    </location>
</feature>
<accession>A0A6A3MQT3</accession>
<keyword evidence="14" id="KW-1185">Reference proteome</keyword>
<evidence type="ECO:0000256" key="2">
    <source>
        <dbReference type="ARBA" id="ARBA00022692"/>
    </source>
</evidence>
<comment type="caution">
    <text evidence="11">The sequence shown here is derived from an EMBL/GenBank/DDBJ whole genome shotgun (WGS) entry which is preliminary data.</text>
</comment>
<reference evidence="13 15" key="1">
    <citation type="submission" date="2018-09" db="EMBL/GenBank/DDBJ databases">
        <title>Genomic investigation of the strawberry pathogen Phytophthora fragariae indicates pathogenicity is determined by transcriptional variation in three key races.</title>
        <authorList>
            <person name="Adams T.M."/>
            <person name="Armitage A.D."/>
            <person name="Sobczyk M.K."/>
            <person name="Bates H.J."/>
            <person name="Dunwell J.M."/>
            <person name="Nellist C.F."/>
            <person name="Harrison R.J."/>
        </authorList>
    </citation>
    <scope>NUCLEOTIDE SEQUENCE [LARGE SCALE GENOMIC DNA]</scope>
    <source>
        <strain evidence="11 13">SCRP249</strain>
        <strain evidence="10 15">SCRP324</strain>
        <strain evidence="12 14">SCRP333</strain>
    </source>
</reference>
<evidence type="ECO:0000256" key="8">
    <source>
        <dbReference type="SAM" id="SignalP"/>
    </source>
</evidence>
<feature type="transmembrane region" description="Helical" evidence="7">
    <location>
        <begin position="412"/>
        <end position="433"/>
    </location>
</feature>
<feature type="chain" id="PRO_5036165162" description="GOST seven transmembrane domain-containing protein" evidence="8">
    <location>
        <begin position="20"/>
        <end position="518"/>
    </location>
</feature>
<dbReference type="Proteomes" id="UP000434957">
    <property type="component" value="Unassembled WGS sequence"/>
</dbReference>